<keyword evidence="3" id="KW-0274">FAD</keyword>
<dbReference type="InterPro" id="IPR036188">
    <property type="entry name" value="FAD/NAD-bd_sf"/>
</dbReference>
<comment type="cofactor">
    <cofactor evidence="1">
        <name>FAD</name>
        <dbReference type="ChEBI" id="CHEBI:57692"/>
    </cofactor>
</comment>
<keyword evidence="4" id="KW-0560">Oxidoreductase</keyword>
<dbReference type="NCBIfam" id="NF005510">
    <property type="entry name" value="PRK07121.1-3"/>
    <property type="match status" value="1"/>
</dbReference>
<evidence type="ECO:0000313" key="7">
    <source>
        <dbReference type="EMBL" id="SDE06658.1"/>
    </source>
</evidence>
<dbReference type="InterPro" id="IPR050315">
    <property type="entry name" value="FAD-oxidoreductase_2"/>
</dbReference>
<dbReference type="NCBIfam" id="NF005512">
    <property type="entry name" value="PRK07121.1-5"/>
    <property type="match status" value="1"/>
</dbReference>
<dbReference type="InterPro" id="IPR027477">
    <property type="entry name" value="Succ_DH/fumarate_Rdtase_cat_sf"/>
</dbReference>
<evidence type="ECO:0000256" key="2">
    <source>
        <dbReference type="ARBA" id="ARBA00022630"/>
    </source>
</evidence>
<evidence type="ECO:0000256" key="1">
    <source>
        <dbReference type="ARBA" id="ARBA00001974"/>
    </source>
</evidence>
<feature type="region of interest" description="Disordered" evidence="5">
    <location>
        <begin position="159"/>
        <end position="179"/>
    </location>
</feature>
<evidence type="ECO:0000259" key="6">
    <source>
        <dbReference type="Pfam" id="PF00890"/>
    </source>
</evidence>
<sequence length="489" mass="51421">MNTTPIRPVAAADIESWDFEADVVIAGYGIAGVSAAIEAADAGAEVLVLERTGGWGGAAALAGGFVYLGGGTAVQKSCGFTDSVEEMKNFLRAALGPGVDEAKLTDYCEGSVAHFDWLVECGVPFKHTFWGEPGWKPPADDGLQYTGGENSAPFNTLAVPAPRGHVPQMDNKKSGEKGGGYMLMKPLSEKAESLGVRAEYDMRVQTLVTDADGRVVGLVAKQYGKEVTVRARRGVVLATGSFAYNDAMIEAYVPRLIGRPAASIEEHDGASIRMAQALGADLAHMDASEVAFFCDPQLFVRGILVNGRGQRYVPEDTYPGRVGQLTLLQNDNQAFLVIDEAAYEEGMAAPTATEQLRRTPTWVCETVEELEAEMGLPEGALTATVAMYNRHAANGADPLLGKKSEWVKPIGSPVAAIDLRGMTGGFTLGGLKTSVDSEVLHVTGEPIPGLFAAGRCTSGLSAWGYCSGISLGDGSFFGRRAGKAAAAEG</sequence>
<accession>A0A1G6ZVF6</accession>
<reference evidence="7 8" key="1">
    <citation type="submission" date="2016-10" db="EMBL/GenBank/DDBJ databases">
        <authorList>
            <person name="de Groot N.N."/>
        </authorList>
    </citation>
    <scope>NUCLEOTIDE SEQUENCE [LARGE SCALE GENOMIC DNA]</scope>
    <source>
        <strain evidence="7 8">JCM 11308</strain>
    </source>
</reference>
<gene>
    <name evidence="7" type="ORF">SAMN05444580_109162</name>
</gene>
<protein>
    <submittedName>
        <fullName evidence="7">3-oxo-5alpha-steroid 4-dehydrogenase</fullName>
    </submittedName>
</protein>
<dbReference type="PANTHER" id="PTHR43400:SF10">
    <property type="entry name" value="3-OXOSTEROID 1-DEHYDROGENASE"/>
    <property type="match status" value="1"/>
</dbReference>
<dbReference type="GO" id="GO:0008202">
    <property type="term" value="P:steroid metabolic process"/>
    <property type="evidence" value="ECO:0007669"/>
    <property type="project" value="UniProtKB-ARBA"/>
</dbReference>
<feature type="domain" description="FAD-dependent oxidoreductase 2 FAD-binding" evidence="6">
    <location>
        <begin position="22"/>
        <end position="470"/>
    </location>
</feature>
<dbReference type="GO" id="GO:0033765">
    <property type="term" value="F:steroid dehydrogenase activity, acting on the CH-CH group of donors"/>
    <property type="evidence" value="ECO:0007669"/>
    <property type="project" value="UniProtKB-ARBA"/>
</dbReference>
<dbReference type="Proteomes" id="UP000199417">
    <property type="component" value="Unassembled WGS sequence"/>
</dbReference>
<evidence type="ECO:0000256" key="5">
    <source>
        <dbReference type="SAM" id="MobiDB-lite"/>
    </source>
</evidence>
<dbReference type="STRING" id="168276.SAMN05444580_109162"/>
<dbReference type="SUPFAM" id="SSF51905">
    <property type="entry name" value="FAD/NAD(P)-binding domain"/>
    <property type="match status" value="1"/>
</dbReference>
<organism evidence="7 8">
    <name type="scientific">Rhodococcus tukisamuensis</name>
    <dbReference type="NCBI Taxonomy" id="168276"/>
    <lineage>
        <taxon>Bacteria</taxon>
        <taxon>Bacillati</taxon>
        <taxon>Actinomycetota</taxon>
        <taxon>Actinomycetes</taxon>
        <taxon>Mycobacteriales</taxon>
        <taxon>Nocardiaceae</taxon>
        <taxon>Rhodococcus</taxon>
    </lineage>
</organism>
<dbReference type="EMBL" id="FNAB01000009">
    <property type="protein sequence ID" value="SDE06658.1"/>
    <property type="molecule type" value="Genomic_DNA"/>
</dbReference>
<dbReference type="AlphaFoldDB" id="A0A1G6ZVF6"/>
<proteinExistence type="predicted"/>
<dbReference type="Gene3D" id="3.90.700.10">
    <property type="entry name" value="Succinate dehydrogenase/fumarate reductase flavoprotein, catalytic domain"/>
    <property type="match status" value="1"/>
</dbReference>
<name>A0A1G6ZVF6_9NOCA</name>
<evidence type="ECO:0000256" key="3">
    <source>
        <dbReference type="ARBA" id="ARBA00022827"/>
    </source>
</evidence>
<dbReference type="SUPFAM" id="SSF56425">
    <property type="entry name" value="Succinate dehydrogenase/fumarate reductase flavoprotein, catalytic domain"/>
    <property type="match status" value="1"/>
</dbReference>
<dbReference type="Gene3D" id="3.50.50.60">
    <property type="entry name" value="FAD/NAD(P)-binding domain"/>
    <property type="match status" value="1"/>
</dbReference>
<dbReference type="PANTHER" id="PTHR43400">
    <property type="entry name" value="FUMARATE REDUCTASE"/>
    <property type="match status" value="1"/>
</dbReference>
<keyword evidence="8" id="KW-1185">Reference proteome</keyword>
<dbReference type="Pfam" id="PF00890">
    <property type="entry name" value="FAD_binding_2"/>
    <property type="match status" value="1"/>
</dbReference>
<dbReference type="InterPro" id="IPR003953">
    <property type="entry name" value="FAD-dep_OxRdtase_2_FAD-bd"/>
</dbReference>
<evidence type="ECO:0000313" key="8">
    <source>
        <dbReference type="Proteomes" id="UP000199417"/>
    </source>
</evidence>
<evidence type="ECO:0000256" key="4">
    <source>
        <dbReference type="ARBA" id="ARBA00023002"/>
    </source>
</evidence>
<dbReference type="RefSeq" id="WP_072842684.1">
    <property type="nucleotide sequence ID" value="NZ_FNAB01000009.1"/>
</dbReference>
<keyword evidence="2" id="KW-0285">Flavoprotein</keyword>